<dbReference type="PANTHER" id="PTHR33164">
    <property type="entry name" value="TRANSCRIPTIONAL REGULATOR, MARR FAMILY"/>
    <property type="match status" value="1"/>
</dbReference>
<feature type="compositionally biased region" description="Basic and acidic residues" evidence="1">
    <location>
        <begin position="158"/>
        <end position="170"/>
    </location>
</feature>
<dbReference type="AlphaFoldDB" id="A0A4V2FRD3"/>
<dbReference type="Gene3D" id="1.10.10.10">
    <property type="entry name" value="Winged helix-like DNA-binding domain superfamily/Winged helix DNA-binding domain"/>
    <property type="match status" value="1"/>
</dbReference>
<dbReference type="SUPFAM" id="SSF46785">
    <property type="entry name" value="Winged helix' DNA-binding domain"/>
    <property type="match status" value="1"/>
</dbReference>
<keyword evidence="4" id="KW-1185">Reference proteome</keyword>
<dbReference type="Pfam" id="PF01047">
    <property type="entry name" value="MarR"/>
    <property type="match status" value="1"/>
</dbReference>
<dbReference type="RefSeq" id="WP_130292218.1">
    <property type="nucleotide sequence ID" value="NZ_SHKL01000001.1"/>
</dbReference>
<feature type="region of interest" description="Disordered" evidence="1">
    <location>
        <begin position="148"/>
        <end position="170"/>
    </location>
</feature>
<dbReference type="SMART" id="SM00347">
    <property type="entry name" value="HTH_MARR"/>
    <property type="match status" value="1"/>
</dbReference>
<protein>
    <submittedName>
        <fullName evidence="3">DNA-binding MarR family transcriptional regulator</fullName>
    </submittedName>
</protein>
<gene>
    <name evidence="3" type="ORF">EV383_5107</name>
</gene>
<dbReference type="PRINTS" id="PR00598">
    <property type="entry name" value="HTHMARR"/>
</dbReference>
<evidence type="ECO:0000313" key="4">
    <source>
        <dbReference type="Proteomes" id="UP000291591"/>
    </source>
</evidence>
<dbReference type="PROSITE" id="PS50995">
    <property type="entry name" value="HTH_MARR_2"/>
    <property type="match status" value="1"/>
</dbReference>
<dbReference type="Proteomes" id="UP000291591">
    <property type="component" value="Unassembled WGS sequence"/>
</dbReference>
<dbReference type="GO" id="GO:0003677">
    <property type="term" value="F:DNA binding"/>
    <property type="evidence" value="ECO:0007669"/>
    <property type="project" value="UniProtKB-KW"/>
</dbReference>
<dbReference type="InterPro" id="IPR039422">
    <property type="entry name" value="MarR/SlyA-like"/>
</dbReference>
<dbReference type="InterPro" id="IPR000835">
    <property type="entry name" value="HTH_MarR-typ"/>
</dbReference>
<accession>A0A4V2FRD3</accession>
<dbReference type="PANTHER" id="PTHR33164:SF43">
    <property type="entry name" value="HTH-TYPE TRANSCRIPTIONAL REPRESSOR YETL"/>
    <property type="match status" value="1"/>
</dbReference>
<keyword evidence="3" id="KW-0238">DNA-binding</keyword>
<dbReference type="EMBL" id="SHKL01000001">
    <property type="protein sequence ID" value="RZT88170.1"/>
    <property type="molecule type" value="Genomic_DNA"/>
</dbReference>
<organism evidence="3 4">
    <name type="scientific">Pseudonocardia sediminis</name>
    <dbReference type="NCBI Taxonomy" id="1397368"/>
    <lineage>
        <taxon>Bacteria</taxon>
        <taxon>Bacillati</taxon>
        <taxon>Actinomycetota</taxon>
        <taxon>Actinomycetes</taxon>
        <taxon>Pseudonocardiales</taxon>
        <taxon>Pseudonocardiaceae</taxon>
        <taxon>Pseudonocardia</taxon>
    </lineage>
</organism>
<dbReference type="InterPro" id="IPR036390">
    <property type="entry name" value="WH_DNA-bd_sf"/>
</dbReference>
<comment type="caution">
    <text evidence="3">The sequence shown here is derived from an EMBL/GenBank/DDBJ whole genome shotgun (WGS) entry which is preliminary data.</text>
</comment>
<name>A0A4V2FRD3_PSEST</name>
<dbReference type="GO" id="GO:0006950">
    <property type="term" value="P:response to stress"/>
    <property type="evidence" value="ECO:0007669"/>
    <property type="project" value="TreeGrafter"/>
</dbReference>
<proteinExistence type="predicted"/>
<evidence type="ECO:0000256" key="1">
    <source>
        <dbReference type="SAM" id="MobiDB-lite"/>
    </source>
</evidence>
<dbReference type="OrthoDB" id="3576279at2"/>
<evidence type="ECO:0000313" key="3">
    <source>
        <dbReference type="EMBL" id="RZT88170.1"/>
    </source>
</evidence>
<feature type="domain" description="HTH marR-type" evidence="2">
    <location>
        <begin position="12"/>
        <end position="144"/>
    </location>
</feature>
<dbReference type="GO" id="GO:0003700">
    <property type="term" value="F:DNA-binding transcription factor activity"/>
    <property type="evidence" value="ECO:0007669"/>
    <property type="project" value="InterPro"/>
</dbReference>
<sequence length="170" mass="18433">MSDPFFESRPEHMPLGKLVSWVGGAMQSYYRRSVARHGVTGTAIGVLGALAHAEGLSQRELAGRVGVTPATLTPVLDTLEQEGRIGRERDTSDRRIVRLWITDDGRTHLRTVFTEVAATFRAQMPQPPPEHEPIIREYLVAVLAAVSQDSGSGPGRHAAGDEPTGKGAER</sequence>
<reference evidence="3 4" key="1">
    <citation type="submission" date="2019-02" db="EMBL/GenBank/DDBJ databases">
        <title>Sequencing the genomes of 1000 actinobacteria strains.</title>
        <authorList>
            <person name="Klenk H.-P."/>
        </authorList>
    </citation>
    <scope>NUCLEOTIDE SEQUENCE [LARGE SCALE GENOMIC DNA]</scope>
    <source>
        <strain evidence="3 4">DSM 45779</strain>
    </source>
</reference>
<evidence type="ECO:0000259" key="2">
    <source>
        <dbReference type="PROSITE" id="PS50995"/>
    </source>
</evidence>
<dbReference type="InterPro" id="IPR036388">
    <property type="entry name" value="WH-like_DNA-bd_sf"/>
</dbReference>